<dbReference type="Gene3D" id="1.10.530.10">
    <property type="match status" value="1"/>
</dbReference>
<comment type="caution">
    <text evidence="2">The sequence shown here is derived from an EMBL/GenBank/DDBJ whole genome shotgun (WGS) entry which is preliminary data.</text>
</comment>
<dbReference type="InterPro" id="IPR023346">
    <property type="entry name" value="Lysozyme-like_dom_sf"/>
</dbReference>
<organism evidence="2 3">
    <name type="scientific">Candidatus Doudnabacteria bacterium RIFCSPHIGHO2_02_FULL_46_11</name>
    <dbReference type="NCBI Taxonomy" id="1817832"/>
    <lineage>
        <taxon>Bacteria</taxon>
        <taxon>Candidatus Doudnaibacteriota</taxon>
    </lineage>
</organism>
<dbReference type="STRING" id="1817832.A3J48_02220"/>
<dbReference type="AlphaFoldDB" id="A0A1F5P4Y2"/>
<dbReference type="SUPFAM" id="SSF53955">
    <property type="entry name" value="Lysozyme-like"/>
    <property type="match status" value="1"/>
</dbReference>
<evidence type="ECO:0000313" key="3">
    <source>
        <dbReference type="Proteomes" id="UP000176786"/>
    </source>
</evidence>
<evidence type="ECO:0000259" key="1">
    <source>
        <dbReference type="Pfam" id="PF01464"/>
    </source>
</evidence>
<dbReference type="InterPro" id="IPR008258">
    <property type="entry name" value="Transglycosylase_SLT_dom_1"/>
</dbReference>
<reference evidence="2 3" key="1">
    <citation type="journal article" date="2016" name="Nat. Commun.">
        <title>Thousands of microbial genomes shed light on interconnected biogeochemical processes in an aquifer system.</title>
        <authorList>
            <person name="Anantharaman K."/>
            <person name="Brown C.T."/>
            <person name="Hug L.A."/>
            <person name="Sharon I."/>
            <person name="Castelle C.J."/>
            <person name="Probst A.J."/>
            <person name="Thomas B.C."/>
            <person name="Singh A."/>
            <person name="Wilkins M.J."/>
            <person name="Karaoz U."/>
            <person name="Brodie E.L."/>
            <person name="Williams K.H."/>
            <person name="Hubbard S.S."/>
            <person name="Banfield J.F."/>
        </authorList>
    </citation>
    <scope>NUCLEOTIDE SEQUENCE [LARGE SCALE GENOMIC DNA]</scope>
</reference>
<dbReference type="PANTHER" id="PTHR37423">
    <property type="entry name" value="SOLUBLE LYTIC MUREIN TRANSGLYCOSYLASE-RELATED"/>
    <property type="match status" value="1"/>
</dbReference>
<dbReference type="PANTHER" id="PTHR37423:SF2">
    <property type="entry name" value="MEMBRANE-BOUND LYTIC MUREIN TRANSGLYCOSYLASE C"/>
    <property type="match status" value="1"/>
</dbReference>
<dbReference type="Pfam" id="PF01464">
    <property type="entry name" value="SLT"/>
    <property type="match status" value="1"/>
</dbReference>
<dbReference type="EMBL" id="MFES01000031">
    <property type="protein sequence ID" value="OGE84906.1"/>
    <property type="molecule type" value="Genomic_DNA"/>
</dbReference>
<gene>
    <name evidence="2" type="ORF">A3J48_02220</name>
</gene>
<evidence type="ECO:0000313" key="2">
    <source>
        <dbReference type="EMBL" id="OGE84906.1"/>
    </source>
</evidence>
<sequence length="314" mass="34339">MTNPTFNFLPKKNPLKIISSLLKSDSRNKAAVLTLFIGVLLLGLIQTSVNFSYSKPVTRSAAQASELTNDVAALVFGENFDNRNEMERIIEDKIKFVATRKAFMPSLYVVAKHESEIRNVARSKNIPENVALGISFLENGGSETAISVAGAAGIYQLMPGTARGQGMRVDRYQDDRLDPNKSIEAGLSYLLGNYRTLGDWGLAIWSYHAGAGNVCKAVKIYAEAIHGETLGVCGTAIGQYVKQHAITVHTILSNKAVQARLTDKLKDDSAGYAYKVVATSRLFELNKTLGDREFAERLSELAANLQSVQKFLES</sequence>
<proteinExistence type="predicted"/>
<name>A0A1F5P4Y2_9BACT</name>
<feature type="domain" description="Transglycosylase SLT" evidence="1">
    <location>
        <begin position="118"/>
        <end position="220"/>
    </location>
</feature>
<dbReference type="Proteomes" id="UP000176786">
    <property type="component" value="Unassembled WGS sequence"/>
</dbReference>
<protein>
    <recommendedName>
        <fullName evidence="1">Transglycosylase SLT domain-containing protein</fullName>
    </recommendedName>
</protein>
<accession>A0A1F5P4Y2</accession>